<name>A0A6A0A9Y2_HAELA</name>
<dbReference type="EMBL" id="BLLF01004381">
    <property type="protein sequence ID" value="GFH29495.1"/>
    <property type="molecule type" value="Genomic_DNA"/>
</dbReference>
<dbReference type="Proteomes" id="UP000485058">
    <property type="component" value="Unassembled WGS sequence"/>
</dbReference>
<gene>
    <name evidence="1" type="ORF">HaLaN_28165</name>
</gene>
<sequence length="198" mass="20793">MVTVEAELDQLMSPWIQLVQRKASVTVTVAKGCGVCEVCLDPGLLHLPCLREDLLADCQAQTELFGSRTDLSDNLTAGLVGVEWIRQQHLLRQQQPLPTHLSTLGTAPTGLAAARVMAAAMAQPNKVAGPGTPAGYAPVVVDHAARFQPDSLAAELDPHGSLLAHSGDKVQELATRVSAAAVSGEPYLAFTSDPLAAE</sequence>
<accession>A0A6A0A9Y2</accession>
<protein>
    <submittedName>
        <fullName evidence="1">Uncharacterized protein</fullName>
    </submittedName>
</protein>
<evidence type="ECO:0000313" key="1">
    <source>
        <dbReference type="EMBL" id="GFH29495.1"/>
    </source>
</evidence>
<organism evidence="1 2">
    <name type="scientific">Haematococcus lacustris</name>
    <name type="common">Green alga</name>
    <name type="synonym">Haematococcus pluvialis</name>
    <dbReference type="NCBI Taxonomy" id="44745"/>
    <lineage>
        <taxon>Eukaryota</taxon>
        <taxon>Viridiplantae</taxon>
        <taxon>Chlorophyta</taxon>
        <taxon>core chlorophytes</taxon>
        <taxon>Chlorophyceae</taxon>
        <taxon>CS clade</taxon>
        <taxon>Chlamydomonadales</taxon>
        <taxon>Haematococcaceae</taxon>
        <taxon>Haematococcus</taxon>
    </lineage>
</organism>
<comment type="caution">
    <text evidence="1">The sequence shown here is derived from an EMBL/GenBank/DDBJ whole genome shotgun (WGS) entry which is preliminary data.</text>
</comment>
<dbReference type="AlphaFoldDB" id="A0A6A0A9Y2"/>
<reference evidence="1 2" key="1">
    <citation type="submission" date="2020-02" db="EMBL/GenBank/DDBJ databases">
        <title>Draft genome sequence of Haematococcus lacustris strain NIES-144.</title>
        <authorList>
            <person name="Morimoto D."/>
            <person name="Nakagawa S."/>
            <person name="Yoshida T."/>
            <person name="Sawayama S."/>
        </authorList>
    </citation>
    <scope>NUCLEOTIDE SEQUENCE [LARGE SCALE GENOMIC DNA]</scope>
    <source>
        <strain evidence="1 2">NIES-144</strain>
    </source>
</reference>
<keyword evidence="2" id="KW-1185">Reference proteome</keyword>
<proteinExistence type="predicted"/>
<evidence type="ECO:0000313" key="2">
    <source>
        <dbReference type="Proteomes" id="UP000485058"/>
    </source>
</evidence>